<organism evidence="2 5">
    <name type="scientific">Parnassius apollo</name>
    <name type="common">Apollo butterfly</name>
    <name type="synonym">Papilio apollo</name>
    <dbReference type="NCBI Taxonomy" id="110799"/>
    <lineage>
        <taxon>Eukaryota</taxon>
        <taxon>Metazoa</taxon>
        <taxon>Ecdysozoa</taxon>
        <taxon>Arthropoda</taxon>
        <taxon>Hexapoda</taxon>
        <taxon>Insecta</taxon>
        <taxon>Pterygota</taxon>
        <taxon>Neoptera</taxon>
        <taxon>Endopterygota</taxon>
        <taxon>Lepidoptera</taxon>
        <taxon>Glossata</taxon>
        <taxon>Ditrysia</taxon>
        <taxon>Papilionoidea</taxon>
        <taxon>Papilionidae</taxon>
        <taxon>Parnassiinae</taxon>
        <taxon>Parnassini</taxon>
        <taxon>Parnassius</taxon>
        <taxon>Parnassius</taxon>
    </lineage>
</organism>
<dbReference type="OrthoDB" id="6136790at2759"/>
<evidence type="ECO:0000313" key="1">
    <source>
        <dbReference type="EMBL" id="CAG4953563.1"/>
    </source>
</evidence>
<accession>A0A8S3WSM4</accession>
<dbReference type="EMBL" id="CAJQZP010001697">
    <property type="protein sequence ID" value="CAG5059132.1"/>
    <property type="molecule type" value="Genomic_DNA"/>
</dbReference>
<evidence type="ECO:0000313" key="4">
    <source>
        <dbReference type="EMBL" id="CAG5059132.1"/>
    </source>
</evidence>
<comment type="caution">
    <text evidence="2">The sequence shown here is derived from an EMBL/GenBank/DDBJ whole genome shotgun (WGS) entry which is preliminary data.</text>
</comment>
<name>A0A8S3WSM4_PARAO</name>
<reference evidence="2" key="1">
    <citation type="submission" date="2021-04" db="EMBL/GenBank/DDBJ databases">
        <authorList>
            <person name="Tunstrom K."/>
        </authorList>
    </citation>
    <scope>NUCLEOTIDE SEQUENCE</scope>
</reference>
<dbReference type="AlphaFoldDB" id="A0A8S3WSM4"/>
<evidence type="ECO:0000313" key="2">
    <source>
        <dbReference type="EMBL" id="CAG4974872.1"/>
    </source>
</evidence>
<dbReference type="EMBL" id="CAJQZP010000288">
    <property type="protein sequence ID" value="CAG4953563.1"/>
    <property type="molecule type" value="Genomic_DNA"/>
</dbReference>
<dbReference type="EMBL" id="CAJQZP010000644">
    <property type="protein sequence ID" value="CAG4974872.1"/>
    <property type="molecule type" value="Genomic_DNA"/>
</dbReference>
<evidence type="ECO:0000313" key="5">
    <source>
        <dbReference type="Proteomes" id="UP000691718"/>
    </source>
</evidence>
<sequence length="160" mass="18005">MAINLAQDIKTVSLQAVTRRATKEPQNSEQELPISKAFNAPLPLSWSKIMHIHFISSLPNIIKFQYDYLSDNEMAINLAQDIKTVSLQAVTRRATKEPQNSEQELPISKAFNAPLPLSTAKYKDLISLCNSNAIPTIYHDYFINLPHVKTILPNNITDSD</sequence>
<proteinExistence type="predicted"/>
<evidence type="ECO:0000313" key="3">
    <source>
        <dbReference type="EMBL" id="CAG5005452.1"/>
    </source>
</evidence>
<dbReference type="EMBL" id="CAJQZP010000978">
    <property type="protein sequence ID" value="CAG5005452.1"/>
    <property type="molecule type" value="Genomic_DNA"/>
</dbReference>
<protein>
    <submittedName>
        <fullName evidence="2">(apollo) hypothetical protein</fullName>
    </submittedName>
</protein>
<gene>
    <name evidence="3" type="ORF">PAPOLLO_LOCUS14572</name>
    <name evidence="4" type="ORF">PAPOLLO_LOCUS27887</name>
    <name evidence="1" type="ORF">PAPOLLO_LOCUS4885</name>
    <name evidence="2" type="ORF">PAPOLLO_LOCUS9002</name>
</gene>
<dbReference type="Proteomes" id="UP000691718">
    <property type="component" value="Unassembled WGS sequence"/>
</dbReference>
<keyword evidence="5" id="KW-1185">Reference proteome</keyword>